<organism evidence="1 2">
    <name type="scientific">Marasmius tenuissimus</name>
    <dbReference type="NCBI Taxonomy" id="585030"/>
    <lineage>
        <taxon>Eukaryota</taxon>
        <taxon>Fungi</taxon>
        <taxon>Dikarya</taxon>
        <taxon>Basidiomycota</taxon>
        <taxon>Agaricomycotina</taxon>
        <taxon>Agaricomycetes</taxon>
        <taxon>Agaricomycetidae</taxon>
        <taxon>Agaricales</taxon>
        <taxon>Marasmiineae</taxon>
        <taxon>Marasmiaceae</taxon>
        <taxon>Marasmius</taxon>
    </lineage>
</organism>
<sequence>MRAPLSFLDIDEVLVASAQALDHTDAEQIKRDIVKQDSRFYLLDAKDPKATYKVLYFQNPDSQNSGIALWKPCKVDILVDENAWAPSELKIPFIPNDLINTCYIKLNQTDSSISTSLLDGDWKPVYLIPSLVLLFLKLKGWEDHRDSPRDDFRAKVPYDAREVIQLTQNVVFTSVYGPGIQDLSKLELKTEFWNETTRRARDFVAGYVRELDDAVWSHWADYALIDQGYPQEVRMQHVTYHEQTWDYTNATATNGYWPTTNYYPWQYYYPYGFW</sequence>
<comment type="caution">
    <text evidence="1">The sequence shown here is derived from an EMBL/GenBank/DDBJ whole genome shotgun (WGS) entry which is preliminary data.</text>
</comment>
<keyword evidence="2" id="KW-1185">Reference proteome</keyword>
<dbReference type="Proteomes" id="UP001437256">
    <property type="component" value="Unassembled WGS sequence"/>
</dbReference>
<evidence type="ECO:0000313" key="2">
    <source>
        <dbReference type="Proteomes" id="UP001437256"/>
    </source>
</evidence>
<protein>
    <submittedName>
        <fullName evidence="1">Uncharacterized protein</fullName>
    </submittedName>
</protein>
<proteinExistence type="predicted"/>
<accession>A0ABR2ZN50</accession>
<gene>
    <name evidence="1" type="ORF">AAF712_010536</name>
</gene>
<reference evidence="1 2" key="1">
    <citation type="submission" date="2024-05" db="EMBL/GenBank/DDBJ databases">
        <title>A draft genome resource for the thread blight pathogen Marasmius tenuissimus strain MS-2.</title>
        <authorList>
            <person name="Yulfo-Soto G.E."/>
            <person name="Baruah I.K."/>
            <person name="Amoako-Attah I."/>
            <person name="Bukari Y."/>
            <person name="Meinhardt L.W."/>
            <person name="Bailey B.A."/>
            <person name="Cohen S.P."/>
        </authorList>
    </citation>
    <scope>NUCLEOTIDE SEQUENCE [LARGE SCALE GENOMIC DNA]</scope>
    <source>
        <strain evidence="1 2">MS-2</strain>
    </source>
</reference>
<dbReference type="EMBL" id="JBBXMP010000101">
    <property type="protein sequence ID" value="KAL0062602.1"/>
    <property type="molecule type" value="Genomic_DNA"/>
</dbReference>
<evidence type="ECO:0000313" key="1">
    <source>
        <dbReference type="EMBL" id="KAL0062602.1"/>
    </source>
</evidence>
<name>A0ABR2ZN50_9AGAR</name>